<name>A0A1M5TTB0_9FIRM</name>
<dbReference type="Proteomes" id="UP000184032">
    <property type="component" value="Unassembled WGS sequence"/>
</dbReference>
<organism evidence="1 2">
    <name type="scientific">Anaerosphaera aminiphila DSM 21120</name>
    <dbReference type="NCBI Taxonomy" id="1120995"/>
    <lineage>
        <taxon>Bacteria</taxon>
        <taxon>Bacillati</taxon>
        <taxon>Bacillota</taxon>
        <taxon>Tissierellia</taxon>
        <taxon>Tissierellales</taxon>
        <taxon>Peptoniphilaceae</taxon>
        <taxon>Anaerosphaera</taxon>
    </lineage>
</organism>
<gene>
    <name evidence="1" type="ORF">SAMN02745245_01562</name>
</gene>
<dbReference type="PANTHER" id="PTHR42967:SF1">
    <property type="entry name" value="MBL FOLD METALLO-HYDROLASE"/>
    <property type="match status" value="1"/>
</dbReference>
<dbReference type="Gene3D" id="3.60.15.10">
    <property type="entry name" value="Ribonuclease Z/Hydroxyacylglutathione hydrolase-like"/>
    <property type="match status" value="1"/>
</dbReference>
<accession>A0A1M5TTB0</accession>
<evidence type="ECO:0000313" key="1">
    <source>
        <dbReference type="EMBL" id="SHH54017.1"/>
    </source>
</evidence>
<dbReference type="EMBL" id="FQXI01000012">
    <property type="protein sequence ID" value="SHH54017.1"/>
    <property type="molecule type" value="Genomic_DNA"/>
</dbReference>
<sequence>MKVNFIKHSCYTIETEDYFLIFDYIGESLNIPLNKKVIFFVSHRHADHFSDQIFDFDADYYVLSDDIENVKSEKDNVIYISMDKELKLFDLEIKTHGSTDEGVSFYVKANGIGIIHSGDLNYWMWPRYSKEEVEEMDRWFKGEVDKFKSEDVFIVMMPVDPRLNEYYSLTGEYFLDTIDAKHFFPMHMWEDFAISQKFKDEFQSKYPDKIIHVISNNNEIFET</sequence>
<reference evidence="1 2" key="1">
    <citation type="submission" date="2016-11" db="EMBL/GenBank/DDBJ databases">
        <authorList>
            <person name="Jaros S."/>
            <person name="Januszkiewicz K."/>
            <person name="Wedrychowicz H."/>
        </authorList>
    </citation>
    <scope>NUCLEOTIDE SEQUENCE [LARGE SCALE GENOMIC DNA]</scope>
    <source>
        <strain evidence="1 2">DSM 21120</strain>
    </source>
</reference>
<dbReference type="OrthoDB" id="36975at2"/>
<dbReference type="RefSeq" id="WP_073185151.1">
    <property type="nucleotide sequence ID" value="NZ_FQXI01000012.1"/>
</dbReference>
<dbReference type="STRING" id="1120995.SAMN02745245_01562"/>
<dbReference type="PANTHER" id="PTHR42967">
    <property type="entry name" value="METAL DEPENDENT HYDROLASE"/>
    <property type="match status" value="1"/>
</dbReference>
<protein>
    <submittedName>
        <fullName evidence="1">L-ascorbate metabolism protein UlaG, beta-lactamase superfamily</fullName>
    </submittedName>
</protein>
<dbReference type="SUPFAM" id="SSF56281">
    <property type="entry name" value="Metallo-hydrolase/oxidoreductase"/>
    <property type="match status" value="1"/>
</dbReference>
<dbReference type="Pfam" id="PF13483">
    <property type="entry name" value="Lactamase_B_3"/>
    <property type="match status" value="1"/>
</dbReference>
<dbReference type="AlphaFoldDB" id="A0A1M5TTB0"/>
<dbReference type="InterPro" id="IPR036866">
    <property type="entry name" value="RibonucZ/Hydroxyglut_hydro"/>
</dbReference>
<evidence type="ECO:0000313" key="2">
    <source>
        <dbReference type="Proteomes" id="UP000184032"/>
    </source>
</evidence>
<proteinExistence type="predicted"/>
<keyword evidence="2" id="KW-1185">Reference proteome</keyword>